<name>A0A383VQY5_TETOB</name>
<dbReference type="PROSITE" id="PS51186">
    <property type="entry name" value="GNAT"/>
    <property type="match status" value="1"/>
</dbReference>
<dbReference type="Pfam" id="PF13508">
    <property type="entry name" value="Acetyltransf_7"/>
    <property type="match status" value="1"/>
</dbReference>
<feature type="domain" description="N-acetyltransferase" evidence="1">
    <location>
        <begin position="1"/>
        <end position="81"/>
    </location>
</feature>
<proteinExistence type="predicted"/>
<dbReference type="AlphaFoldDB" id="A0A383VQY5"/>
<dbReference type="EMBL" id="FNXT01000821">
    <property type="protein sequence ID" value="SZX67927.1"/>
    <property type="molecule type" value="Genomic_DNA"/>
</dbReference>
<dbReference type="GO" id="GO:0016747">
    <property type="term" value="F:acyltransferase activity, transferring groups other than amino-acyl groups"/>
    <property type="evidence" value="ECO:0007669"/>
    <property type="project" value="InterPro"/>
</dbReference>
<protein>
    <recommendedName>
        <fullName evidence="1">N-acetyltransferase domain-containing protein</fullName>
    </recommendedName>
</protein>
<dbReference type="InterPro" id="IPR000182">
    <property type="entry name" value="GNAT_dom"/>
</dbReference>
<dbReference type="Proteomes" id="UP000256970">
    <property type="component" value="Unassembled WGS sequence"/>
</dbReference>
<organism evidence="2 3">
    <name type="scientific">Tetradesmus obliquus</name>
    <name type="common">Green alga</name>
    <name type="synonym">Acutodesmus obliquus</name>
    <dbReference type="NCBI Taxonomy" id="3088"/>
    <lineage>
        <taxon>Eukaryota</taxon>
        <taxon>Viridiplantae</taxon>
        <taxon>Chlorophyta</taxon>
        <taxon>core chlorophytes</taxon>
        <taxon>Chlorophyceae</taxon>
        <taxon>CS clade</taxon>
        <taxon>Sphaeropleales</taxon>
        <taxon>Scenedesmaceae</taxon>
        <taxon>Tetradesmus</taxon>
    </lineage>
</organism>
<dbReference type="SUPFAM" id="SSF55729">
    <property type="entry name" value="Acyl-CoA N-acyltransferases (Nat)"/>
    <property type="match status" value="1"/>
</dbReference>
<evidence type="ECO:0000259" key="1">
    <source>
        <dbReference type="PROSITE" id="PS51186"/>
    </source>
</evidence>
<sequence>MPAYEFRSLVVDPPSRGQGLGSQLMQHIVSACPHDIYLTTLSKTTPFYQKAGFKLLQPADIPKWLWFEVAAGTVVARLAVNDQLVVMHRPRQQQ</sequence>
<evidence type="ECO:0000313" key="2">
    <source>
        <dbReference type="EMBL" id="SZX67927.1"/>
    </source>
</evidence>
<dbReference type="Gene3D" id="3.40.630.30">
    <property type="match status" value="1"/>
</dbReference>
<accession>A0A383VQY5</accession>
<dbReference type="PROSITE" id="PS51257">
    <property type="entry name" value="PROKAR_LIPOPROTEIN"/>
    <property type="match status" value="1"/>
</dbReference>
<dbReference type="CDD" id="cd04301">
    <property type="entry name" value="NAT_SF"/>
    <property type="match status" value="1"/>
</dbReference>
<dbReference type="InterPro" id="IPR016181">
    <property type="entry name" value="Acyl_CoA_acyltransferase"/>
</dbReference>
<gene>
    <name evidence="2" type="ORF">BQ4739_LOCUS8264</name>
</gene>
<keyword evidence="3" id="KW-1185">Reference proteome</keyword>
<evidence type="ECO:0000313" key="3">
    <source>
        <dbReference type="Proteomes" id="UP000256970"/>
    </source>
</evidence>
<reference evidence="2 3" key="1">
    <citation type="submission" date="2016-10" db="EMBL/GenBank/DDBJ databases">
        <authorList>
            <person name="Cai Z."/>
        </authorList>
    </citation>
    <scope>NUCLEOTIDE SEQUENCE [LARGE SCALE GENOMIC DNA]</scope>
</reference>